<dbReference type="eggNOG" id="COG0510">
    <property type="taxonomic scope" value="Bacteria"/>
</dbReference>
<feature type="domain" description="Core-binding (CB)" evidence="3">
    <location>
        <begin position="62"/>
        <end position="143"/>
    </location>
</feature>
<organism evidence="4 5">
    <name type="scientific">Microbacterium oleivorans</name>
    <dbReference type="NCBI Taxonomy" id="273677"/>
    <lineage>
        <taxon>Bacteria</taxon>
        <taxon>Bacillati</taxon>
        <taxon>Actinomycetota</taxon>
        <taxon>Actinomycetes</taxon>
        <taxon>Micrococcales</taxon>
        <taxon>Microbacteriaceae</taxon>
        <taxon>Microbacterium</taxon>
    </lineage>
</organism>
<dbReference type="Gene3D" id="1.10.150.130">
    <property type="match status" value="1"/>
</dbReference>
<dbReference type="GO" id="GO:0003677">
    <property type="term" value="F:DNA binding"/>
    <property type="evidence" value="ECO:0007669"/>
    <property type="project" value="UniProtKB-UniRule"/>
</dbReference>
<evidence type="ECO:0000313" key="4">
    <source>
        <dbReference type="EMBL" id="EZP28400.1"/>
    </source>
</evidence>
<protein>
    <submittedName>
        <fullName evidence="4">Phage-related integrase</fullName>
    </submittedName>
</protein>
<dbReference type="RefSeq" id="WP_235186075.1">
    <property type="nucleotide sequence ID" value="NZ_JFYO01000004.1"/>
</dbReference>
<evidence type="ECO:0000256" key="1">
    <source>
        <dbReference type="ARBA" id="ARBA00023125"/>
    </source>
</evidence>
<evidence type="ECO:0000313" key="5">
    <source>
        <dbReference type="Proteomes" id="UP000024001"/>
    </source>
</evidence>
<dbReference type="InterPro" id="IPR011010">
    <property type="entry name" value="DNA_brk_join_enz"/>
</dbReference>
<dbReference type="AlphaFoldDB" id="A0A031FXN8"/>
<proteinExistence type="predicted"/>
<dbReference type="InterPro" id="IPR010998">
    <property type="entry name" value="Integrase_recombinase_N"/>
</dbReference>
<reference evidence="4 5" key="1">
    <citation type="submission" date="2014-03" db="EMBL/GenBank/DDBJ databases">
        <title>Draft Genome Sequences of 13 Willow Endophytes.</title>
        <authorList>
            <person name="Gan H.Y."/>
            <person name="Gan H.M."/>
            <person name="Savka M.A."/>
            <person name="Hudson A.O."/>
        </authorList>
    </citation>
    <scope>NUCLEOTIDE SEQUENCE [LARGE SCALE GENOMIC DNA]</scope>
    <source>
        <strain evidence="4 5">RIT293</strain>
    </source>
</reference>
<evidence type="ECO:0000256" key="2">
    <source>
        <dbReference type="PROSITE-ProRule" id="PRU01248"/>
    </source>
</evidence>
<dbReference type="PROSITE" id="PS51900">
    <property type="entry name" value="CB"/>
    <property type="match status" value="1"/>
</dbReference>
<comment type="caution">
    <text evidence="4">The sequence shown here is derived from an EMBL/GenBank/DDBJ whole genome shotgun (WGS) entry which is preliminary data.</text>
</comment>
<evidence type="ECO:0000259" key="3">
    <source>
        <dbReference type="PROSITE" id="PS51900"/>
    </source>
</evidence>
<dbReference type="Proteomes" id="UP000024001">
    <property type="component" value="Unassembled WGS sequence"/>
</dbReference>
<keyword evidence="1 2" id="KW-0238">DNA-binding</keyword>
<dbReference type="InterPro" id="IPR044068">
    <property type="entry name" value="CB"/>
</dbReference>
<dbReference type="SUPFAM" id="SSF56349">
    <property type="entry name" value="DNA breaking-rejoining enzymes"/>
    <property type="match status" value="1"/>
</dbReference>
<sequence length="155" mass="17091">MGSAYSYDTKNGKRWEARYRKPDGKTARKSGFTRKRDAEAYITSVESAKLQGAYIAPGESRVTVGELGAAWLTAHAVAVKASTFHSHESAWRVHVKPAWGTRRVGTIRHTEVSAWIAELSVNRSATTVKRCHGVLASILDGAVRDRRSSQIPRGR</sequence>
<gene>
    <name evidence="4" type="ORF">BW34_01380</name>
</gene>
<accession>A0A031FXN8</accession>
<dbReference type="EMBL" id="JFYO01000004">
    <property type="protein sequence ID" value="EZP28400.1"/>
    <property type="molecule type" value="Genomic_DNA"/>
</dbReference>
<name>A0A031FXN8_9MICO</name>
<keyword evidence="5" id="KW-1185">Reference proteome</keyword>